<gene>
    <name evidence="2" type="ORF">X943_003948</name>
</gene>
<keyword evidence="3" id="KW-1185">Reference proteome</keyword>
<dbReference type="InterPro" id="IPR013584">
    <property type="entry name" value="RAP"/>
</dbReference>
<dbReference type="PROSITE" id="PS51286">
    <property type="entry name" value="RAP"/>
    <property type="match status" value="1"/>
</dbReference>
<dbReference type="Proteomes" id="UP001195914">
    <property type="component" value="Unassembled WGS sequence"/>
</dbReference>
<dbReference type="SMART" id="SM00952">
    <property type="entry name" value="RAP"/>
    <property type="match status" value="1"/>
</dbReference>
<evidence type="ECO:0000313" key="2">
    <source>
        <dbReference type="EMBL" id="KAK1934965.1"/>
    </source>
</evidence>
<sequence length="642" mass="73494">MRMASRIAVAGVMPRTYRKSATLLENAVYCIHTSKRIFHSSHGAASYLERLYDIDVKEFLDRLRTCVFESDADFRPMFNNFQRYLRHLGSSEIVEIVEMIHSRNVRENDEGFDLMMLLICEMNQRLINSNKTYFSLKQTHRICSVLKHIKFNRPSYLIDTAHHAMASDSSPYDMGFRVASSFNGDTECSTTEKQQRIMGCTKERSQAEFTERTSNAANVNIVNEAECGKHNQMWSQSAGCSQSPNMYTKMPQAMGEHRKHTETDAECPEYHHLLFPQNYREVLVPVCECNVGAISSYYSCQKCCNRYGKLLQISGQDHLALLIALLGRSIVIQSRAIRKRHENAVTSYLTLSSHFSSTMNSHILGTIMANYLAAFATSKSIRNIAIGLQAAKKCKVRCGVFKKKVIARLADLAEFESLCANERNMATLLIAFNQIVSGIICTNKLPISQNVKNIGINIVTYLVDNYERIFCNSIDQDTLKSAKGSAKLLVDYLTEKGVDFSRILLDDDIEKLDAILADGKVEYFKDFKTSDLHKQVASVLSMLGVNYEEEVYINPHFCDVFLRKSNLVLEIDGPYHFCTGINHRINQILKRNTSEYWIKYTHNSRIKRFILGIKGYQVVHIPYFRWPTNRQEQLAYLRKLIN</sequence>
<name>A0AAD9GAU2_BABDI</name>
<feature type="domain" description="RAP" evidence="1">
    <location>
        <begin position="567"/>
        <end position="639"/>
    </location>
</feature>
<evidence type="ECO:0000313" key="3">
    <source>
        <dbReference type="Proteomes" id="UP001195914"/>
    </source>
</evidence>
<proteinExistence type="predicted"/>
<dbReference type="Pfam" id="PF08373">
    <property type="entry name" value="RAP"/>
    <property type="match status" value="1"/>
</dbReference>
<protein>
    <recommendedName>
        <fullName evidence="1">RAP domain-containing protein</fullName>
    </recommendedName>
</protein>
<comment type="caution">
    <text evidence="2">The sequence shown here is derived from an EMBL/GenBank/DDBJ whole genome shotgun (WGS) entry which is preliminary data.</text>
</comment>
<dbReference type="AlphaFoldDB" id="A0AAD9GAU2"/>
<dbReference type="EMBL" id="JAHBMH010000062">
    <property type="protein sequence ID" value="KAK1934965.1"/>
    <property type="molecule type" value="Genomic_DNA"/>
</dbReference>
<reference evidence="2" key="2">
    <citation type="submission" date="2021-05" db="EMBL/GenBank/DDBJ databases">
        <authorList>
            <person name="Pain A."/>
        </authorList>
    </citation>
    <scope>NUCLEOTIDE SEQUENCE</scope>
    <source>
        <strain evidence="2">1802A</strain>
    </source>
</reference>
<dbReference type="Gene3D" id="3.40.960.10">
    <property type="entry name" value="VSR Endonuclease"/>
    <property type="match status" value="1"/>
</dbReference>
<reference evidence="2" key="1">
    <citation type="journal article" date="2014" name="Nucleic Acids Res.">
        <title>The evolutionary dynamics of variant antigen genes in Babesia reveal a history of genomic innovation underlying host-parasite interaction.</title>
        <authorList>
            <person name="Jackson A.P."/>
            <person name="Otto T.D."/>
            <person name="Darby A."/>
            <person name="Ramaprasad A."/>
            <person name="Xia D."/>
            <person name="Echaide I.E."/>
            <person name="Farber M."/>
            <person name="Gahlot S."/>
            <person name="Gamble J."/>
            <person name="Gupta D."/>
            <person name="Gupta Y."/>
            <person name="Jackson L."/>
            <person name="Malandrin L."/>
            <person name="Malas T.B."/>
            <person name="Moussa E."/>
            <person name="Nair M."/>
            <person name="Reid A.J."/>
            <person name="Sanders M."/>
            <person name="Sharma J."/>
            <person name="Tracey A."/>
            <person name="Quail M.A."/>
            <person name="Weir W."/>
            <person name="Wastling J.M."/>
            <person name="Hall N."/>
            <person name="Willadsen P."/>
            <person name="Lingelbach K."/>
            <person name="Shiels B."/>
            <person name="Tait A."/>
            <person name="Berriman M."/>
            <person name="Allred D.R."/>
            <person name="Pain A."/>
        </authorList>
    </citation>
    <scope>NUCLEOTIDE SEQUENCE</scope>
    <source>
        <strain evidence="2">1802A</strain>
    </source>
</reference>
<organism evidence="2 3">
    <name type="scientific">Babesia divergens</name>
    <dbReference type="NCBI Taxonomy" id="32595"/>
    <lineage>
        <taxon>Eukaryota</taxon>
        <taxon>Sar</taxon>
        <taxon>Alveolata</taxon>
        <taxon>Apicomplexa</taxon>
        <taxon>Aconoidasida</taxon>
        <taxon>Piroplasmida</taxon>
        <taxon>Babesiidae</taxon>
        <taxon>Babesia</taxon>
    </lineage>
</organism>
<evidence type="ECO:0000259" key="1">
    <source>
        <dbReference type="PROSITE" id="PS51286"/>
    </source>
</evidence>
<accession>A0AAD9GAU2</accession>